<keyword evidence="4" id="KW-0233">DNA recombination</keyword>
<dbReference type="AlphaFoldDB" id="A0AAD9UWE3"/>
<accession>A0AAD9UWE3</accession>
<dbReference type="PANTHER" id="PTHR21446">
    <property type="entry name" value="DUF3504 DOMAIN-CONTAINING PROTEIN"/>
    <property type="match status" value="1"/>
</dbReference>
<dbReference type="Pfam" id="PF12012">
    <property type="entry name" value="DUF3504"/>
    <property type="match status" value="1"/>
</dbReference>
<evidence type="ECO:0000256" key="3">
    <source>
        <dbReference type="ARBA" id="ARBA00022843"/>
    </source>
</evidence>
<dbReference type="GO" id="GO:0015074">
    <property type="term" value="P:DNA integration"/>
    <property type="evidence" value="ECO:0007669"/>
    <property type="project" value="InterPro"/>
</dbReference>
<evidence type="ECO:0000313" key="8">
    <source>
        <dbReference type="Proteomes" id="UP001249851"/>
    </source>
</evidence>
<comment type="caution">
    <text evidence="7">The sequence shown here is derived from an EMBL/GenBank/DDBJ whole genome shotgun (WGS) entry which is preliminary data.</text>
</comment>
<name>A0AAD9UWE3_ACRCE</name>
<keyword evidence="1" id="KW-1017">Isopeptide bond</keyword>
<dbReference type="InterPro" id="IPR011010">
    <property type="entry name" value="DNA_brk_join_enz"/>
</dbReference>
<evidence type="ECO:0000313" key="7">
    <source>
        <dbReference type="EMBL" id="KAK2552436.1"/>
    </source>
</evidence>
<evidence type="ECO:0000256" key="5">
    <source>
        <dbReference type="SAM" id="MobiDB-lite"/>
    </source>
</evidence>
<evidence type="ECO:0000256" key="1">
    <source>
        <dbReference type="ARBA" id="ARBA00022499"/>
    </source>
</evidence>
<proteinExistence type="predicted"/>
<dbReference type="PANTHER" id="PTHR21446:SF12">
    <property type="entry name" value="POTASSIUM CHANNEL TETRAMERIZATION DOMAIN CONTAINING 1"/>
    <property type="match status" value="1"/>
</dbReference>
<dbReference type="Proteomes" id="UP001249851">
    <property type="component" value="Unassembled WGS sequence"/>
</dbReference>
<reference evidence="7" key="2">
    <citation type="journal article" date="2023" name="Science">
        <title>Genomic signatures of disease resistance in endangered staghorn corals.</title>
        <authorList>
            <person name="Vollmer S.V."/>
            <person name="Selwyn J.D."/>
            <person name="Despard B.A."/>
            <person name="Roesel C.L."/>
        </authorList>
    </citation>
    <scope>NUCLEOTIDE SEQUENCE</scope>
    <source>
        <strain evidence="7">K2</strain>
    </source>
</reference>
<dbReference type="InterPro" id="IPR013762">
    <property type="entry name" value="Integrase-like_cat_sf"/>
</dbReference>
<keyword evidence="8" id="KW-1185">Reference proteome</keyword>
<organism evidence="7 8">
    <name type="scientific">Acropora cervicornis</name>
    <name type="common">Staghorn coral</name>
    <dbReference type="NCBI Taxonomy" id="6130"/>
    <lineage>
        <taxon>Eukaryota</taxon>
        <taxon>Metazoa</taxon>
        <taxon>Cnidaria</taxon>
        <taxon>Anthozoa</taxon>
        <taxon>Hexacorallia</taxon>
        <taxon>Scleractinia</taxon>
        <taxon>Astrocoeniina</taxon>
        <taxon>Acroporidae</taxon>
        <taxon>Acropora</taxon>
    </lineage>
</organism>
<dbReference type="InterPro" id="IPR052787">
    <property type="entry name" value="MAVS"/>
</dbReference>
<evidence type="ECO:0000256" key="4">
    <source>
        <dbReference type="ARBA" id="ARBA00023172"/>
    </source>
</evidence>
<reference evidence="7" key="1">
    <citation type="journal article" date="2023" name="G3 (Bethesda)">
        <title>Whole genome assembly and annotation of the endangered Caribbean coral Acropora cervicornis.</title>
        <authorList>
            <person name="Selwyn J.D."/>
            <person name="Vollmer S.V."/>
        </authorList>
    </citation>
    <scope>NUCLEOTIDE SEQUENCE</scope>
    <source>
        <strain evidence="7">K2</strain>
    </source>
</reference>
<gene>
    <name evidence="7" type="ORF">P5673_026522</name>
</gene>
<keyword evidence="3" id="KW-0832">Ubl conjugation</keyword>
<evidence type="ECO:0000256" key="2">
    <source>
        <dbReference type="ARBA" id="ARBA00022553"/>
    </source>
</evidence>
<protein>
    <recommendedName>
        <fullName evidence="6">ZMYM2-like/QRICH1 C-terminal domain-containing protein</fullName>
    </recommendedName>
</protein>
<dbReference type="EMBL" id="JARQWQ010000087">
    <property type="protein sequence ID" value="KAK2552436.1"/>
    <property type="molecule type" value="Genomic_DNA"/>
</dbReference>
<dbReference type="Gene3D" id="1.10.443.10">
    <property type="entry name" value="Intergrase catalytic core"/>
    <property type="match status" value="1"/>
</dbReference>
<evidence type="ECO:0000259" key="6">
    <source>
        <dbReference type="Pfam" id="PF12012"/>
    </source>
</evidence>
<sequence length="176" mass="20111">MGFGGRPDHYDAYVEDFSIFQMADGSKVAEFRENPTKTRLGGLRNPTHRSPQQMWSTDRGKQGPVKLFEVWLDYQPDVLKKSGPFYLTIISRPTSNTWYSKTRMGQHRIGQIMKSVGSCLPPESNKKITNHSMRKTVVAKLKNAGQPRHKIIQVTGHARESSLDDYDEVTVSERRE</sequence>
<dbReference type="GO" id="GO:0003677">
    <property type="term" value="F:DNA binding"/>
    <property type="evidence" value="ECO:0007669"/>
    <property type="project" value="InterPro"/>
</dbReference>
<dbReference type="InterPro" id="IPR021893">
    <property type="entry name" value="ZMYM2-like_C"/>
</dbReference>
<keyword evidence="2" id="KW-0597">Phosphoprotein</keyword>
<feature type="region of interest" description="Disordered" evidence="5">
    <location>
        <begin position="37"/>
        <end position="59"/>
    </location>
</feature>
<feature type="domain" description="ZMYM2-like/QRICH1 C-terminal" evidence="6">
    <location>
        <begin position="31"/>
        <end position="116"/>
    </location>
</feature>
<dbReference type="GO" id="GO:0006310">
    <property type="term" value="P:DNA recombination"/>
    <property type="evidence" value="ECO:0007669"/>
    <property type="project" value="UniProtKB-KW"/>
</dbReference>
<feature type="region of interest" description="Disordered" evidence="5">
    <location>
        <begin position="155"/>
        <end position="176"/>
    </location>
</feature>
<dbReference type="SUPFAM" id="SSF56349">
    <property type="entry name" value="DNA breaking-rejoining enzymes"/>
    <property type="match status" value="1"/>
</dbReference>